<feature type="active site" description="Proton acceptor" evidence="4">
    <location>
        <position position="124"/>
    </location>
</feature>
<dbReference type="EC" id="2.3.1.286" evidence="1"/>
<dbReference type="CDD" id="cd01407">
    <property type="entry name" value="SIR2-fam"/>
    <property type="match status" value="1"/>
</dbReference>
<keyword evidence="2" id="KW-0808">Transferase</keyword>
<dbReference type="PROSITE" id="PS50305">
    <property type="entry name" value="SIRTUIN"/>
    <property type="match status" value="1"/>
</dbReference>
<dbReference type="InterPro" id="IPR026590">
    <property type="entry name" value="Ssirtuin_cat_dom"/>
</dbReference>
<dbReference type="InterPro" id="IPR003000">
    <property type="entry name" value="Sirtuin"/>
</dbReference>
<evidence type="ECO:0000313" key="6">
    <source>
        <dbReference type="EMBL" id="MBI3127609.1"/>
    </source>
</evidence>
<accession>A0A932I1N3</accession>
<feature type="domain" description="Deacetylase sirtuin-type" evidence="5">
    <location>
        <begin position="1"/>
        <end position="254"/>
    </location>
</feature>
<evidence type="ECO:0000313" key="7">
    <source>
        <dbReference type="Proteomes" id="UP000782312"/>
    </source>
</evidence>
<proteinExistence type="predicted"/>
<dbReference type="Gene3D" id="3.40.50.1220">
    <property type="entry name" value="TPP-binding domain"/>
    <property type="match status" value="1"/>
</dbReference>
<keyword evidence="4" id="KW-0479">Metal-binding</keyword>
<gene>
    <name evidence="6" type="ORF">HYZ11_08410</name>
</gene>
<keyword evidence="4" id="KW-0862">Zinc</keyword>
<feature type="binding site" evidence="4">
    <location>
        <position position="157"/>
    </location>
    <ligand>
        <name>Zn(2+)</name>
        <dbReference type="ChEBI" id="CHEBI:29105"/>
    </ligand>
</feature>
<evidence type="ECO:0000256" key="3">
    <source>
        <dbReference type="ARBA" id="ARBA00023027"/>
    </source>
</evidence>
<evidence type="ECO:0000259" key="5">
    <source>
        <dbReference type="PROSITE" id="PS50305"/>
    </source>
</evidence>
<dbReference type="GO" id="GO:0046872">
    <property type="term" value="F:metal ion binding"/>
    <property type="evidence" value="ECO:0007669"/>
    <property type="project" value="UniProtKB-KW"/>
</dbReference>
<protein>
    <recommendedName>
        <fullName evidence="1">protein acetyllysine N-acetyltransferase</fullName>
        <ecNumber evidence="1">2.3.1.286</ecNumber>
    </recommendedName>
</protein>
<name>A0A932I1N3_UNCTE</name>
<keyword evidence="3" id="KW-0520">NAD</keyword>
<dbReference type="PANTHER" id="PTHR11085">
    <property type="entry name" value="NAD-DEPENDENT PROTEIN DEACYLASE SIRTUIN-5, MITOCHONDRIAL-RELATED"/>
    <property type="match status" value="1"/>
</dbReference>
<dbReference type="Gene3D" id="3.30.1600.10">
    <property type="entry name" value="SIR2/SIRT2 'Small Domain"/>
    <property type="match status" value="1"/>
</dbReference>
<organism evidence="6 7">
    <name type="scientific">Tectimicrobiota bacterium</name>
    <dbReference type="NCBI Taxonomy" id="2528274"/>
    <lineage>
        <taxon>Bacteria</taxon>
        <taxon>Pseudomonadati</taxon>
        <taxon>Nitrospinota/Tectimicrobiota group</taxon>
        <taxon>Candidatus Tectimicrobiota</taxon>
    </lineage>
</organism>
<feature type="binding site" evidence="4">
    <location>
        <position position="132"/>
    </location>
    <ligand>
        <name>Zn(2+)</name>
        <dbReference type="ChEBI" id="CHEBI:29105"/>
    </ligand>
</feature>
<evidence type="ECO:0000256" key="2">
    <source>
        <dbReference type="ARBA" id="ARBA00022679"/>
    </source>
</evidence>
<dbReference type="PANTHER" id="PTHR11085:SF4">
    <property type="entry name" value="NAD-DEPENDENT PROTEIN DEACYLASE"/>
    <property type="match status" value="1"/>
</dbReference>
<feature type="binding site" evidence="4">
    <location>
        <position position="160"/>
    </location>
    <ligand>
        <name>Zn(2+)</name>
        <dbReference type="ChEBI" id="CHEBI:29105"/>
    </ligand>
</feature>
<dbReference type="InterPro" id="IPR050134">
    <property type="entry name" value="NAD-dep_sirtuin_deacylases"/>
</dbReference>
<dbReference type="InterPro" id="IPR029035">
    <property type="entry name" value="DHS-like_NAD/FAD-binding_dom"/>
</dbReference>
<dbReference type="InterPro" id="IPR026591">
    <property type="entry name" value="Sirtuin_cat_small_dom_sf"/>
</dbReference>
<dbReference type="Pfam" id="PF02146">
    <property type="entry name" value="SIR2"/>
    <property type="match status" value="1"/>
</dbReference>
<evidence type="ECO:0000256" key="4">
    <source>
        <dbReference type="PROSITE-ProRule" id="PRU00236"/>
    </source>
</evidence>
<dbReference type="SUPFAM" id="SSF52467">
    <property type="entry name" value="DHS-like NAD/FAD-binding domain"/>
    <property type="match status" value="1"/>
</dbReference>
<dbReference type="EMBL" id="JACPUR010000018">
    <property type="protein sequence ID" value="MBI3127609.1"/>
    <property type="molecule type" value="Genomic_DNA"/>
</dbReference>
<reference evidence="6" key="1">
    <citation type="submission" date="2020-07" db="EMBL/GenBank/DDBJ databases">
        <title>Huge and variable diversity of episymbiotic CPR bacteria and DPANN archaea in groundwater ecosystems.</title>
        <authorList>
            <person name="He C.Y."/>
            <person name="Keren R."/>
            <person name="Whittaker M."/>
            <person name="Farag I.F."/>
            <person name="Doudna J."/>
            <person name="Cate J.H.D."/>
            <person name="Banfield J.F."/>
        </authorList>
    </citation>
    <scope>NUCLEOTIDE SEQUENCE</scope>
    <source>
        <strain evidence="6">NC_groundwater_763_Ag_S-0.2um_68_21</strain>
    </source>
</reference>
<evidence type="ECO:0000256" key="1">
    <source>
        <dbReference type="ARBA" id="ARBA00012928"/>
    </source>
</evidence>
<dbReference type="GO" id="GO:0070403">
    <property type="term" value="F:NAD+ binding"/>
    <property type="evidence" value="ECO:0007669"/>
    <property type="project" value="InterPro"/>
</dbReference>
<dbReference type="GO" id="GO:0017136">
    <property type="term" value="F:histone deacetylase activity, NAD-dependent"/>
    <property type="evidence" value="ECO:0007669"/>
    <property type="project" value="TreeGrafter"/>
</dbReference>
<sequence>METRAFELAAGWLRESSATVCLTGAGISTESGIPDFRSRNGIWSRFDPKDFDIRRWLGSEEVRRRYWAAAREGWRLVSGAEPSPGHGALARLDGAGRLSLLVTQNTDGLHQKAGHAPGRIVEMHGTSHACVCVGCGGKVPRPEVQARVEAGEEIPRCRGCGEPLKPDAVFFGQPIPPERLERAVAGADAAEVFLVVGSSLAVRPAGALPERALLRGGRLIIVNEGPTRLDAHAHALLRGRAGDILPTLAGAALG</sequence>
<comment type="caution">
    <text evidence="6">The sequence shown here is derived from an EMBL/GenBank/DDBJ whole genome shotgun (WGS) entry which is preliminary data.</text>
</comment>
<dbReference type="AlphaFoldDB" id="A0A932I1N3"/>
<feature type="binding site" evidence="4">
    <location>
        <position position="135"/>
    </location>
    <ligand>
        <name>Zn(2+)</name>
        <dbReference type="ChEBI" id="CHEBI:29105"/>
    </ligand>
</feature>
<dbReference type="Proteomes" id="UP000782312">
    <property type="component" value="Unassembled WGS sequence"/>
</dbReference>